<evidence type="ECO:0000313" key="7">
    <source>
        <dbReference type="Proteomes" id="UP000193228"/>
    </source>
</evidence>
<dbReference type="InterPro" id="IPR036390">
    <property type="entry name" value="WH_DNA-bd_sf"/>
</dbReference>
<dbReference type="Proteomes" id="UP000193228">
    <property type="component" value="Unassembled WGS sequence"/>
</dbReference>
<dbReference type="PROSITE" id="PS50931">
    <property type="entry name" value="HTH_LYSR"/>
    <property type="match status" value="1"/>
</dbReference>
<dbReference type="GO" id="GO:0003700">
    <property type="term" value="F:DNA-binding transcription factor activity"/>
    <property type="evidence" value="ECO:0007669"/>
    <property type="project" value="InterPro"/>
</dbReference>
<evidence type="ECO:0000256" key="4">
    <source>
        <dbReference type="ARBA" id="ARBA00023163"/>
    </source>
</evidence>
<feature type="domain" description="HTH lysR-type" evidence="5">
    <location>
        <begin position="32"/>
        <end position="89"/>
    </location>
</feature>
<protein>
    <submittedName>
        <fullName evidence="6">Transcriptional regulator, LysR family</fullName>
    </submittedName>
</protein>
<dbReference type="SUPFAM" id="SSF46785">
    <property type="entry name" value="Winged helix' DNA-binding domain"/>
    <property type="match status" value="1"/>
</dbReference>
<comment type="similarity">
    <text evidence="1">Belongs to the LysR transcriptional regulatory family.</text>
</comment>
<proteinExistence type="inferred from homology"/>
<keyword evidence="3" id="KW-0238">DNA-binding</keyword>
<organism evidence="6 7">
    <name type="scientific">Paraburkholderia susongensis</name>
    <dbReference type="NCBI Taxonomy" id="1515439"/>
    <lineage>
        <taxon>Bacteria</taxon>
        <taxon>Pseudomonadati</taxon>
        <taxon>Pseudomonadota</taxon>
        <taxon>Betaproteobacteria</taxon>
        <taxon>Burkholderiales</taxon>
        <taxon>Burkholderiaceae</taxon>
        <taxon>Paraburkholderia</taxon>
    </lineage>
</organism>
<dbReference type="FunFam" id="1.10.10.10:FF:000001">
    <property type="entry name" value="LysR family transcriptional regulator"/>
    <property type="match status" value="1"/>
</dbReference>
<dbReference type="InterPro" id="IPR036388">
    <property type="entry name" value="WH-like_DNA-bd_sf"/>
</dbReference>
<dbReference type="SUPFAM" id="SSF53850">
    <property type="entry name" value="Periplasmic binding protein-like II"/>
    <property type="match status" value="1"/>
</dbReference>
<dbReference type="Gene3D" id="3.40.190.290">
    <property type="match status" value="1"/>
</dbReference>
<dbReference type="InterPro" id="IPR005119">
    <property type="entry name" value="LysR_subst-bd"/>
</dbReference>
<dbReference type="PANTHER" id="PTHR30419:SF8">
    <property type="entry name" value="NITROGEN ASSIMILATION TRANSCRIPTIONAL ACTIVATOR-RELATED"/>
    <property type="match status" value="1"/>
</dbReference>
<evidence type="ECO:0000259" key="5">
    <source>
        <dbReference type="PROSITE" id="PS50931"/>
    </source>
</evidence>
<dbReference type="PRINTS" id="PR00039">
    <property type="entry name" value="HTHLYSR"/>
</dbReference>
<evidence type="ECO:0000256" key="2">
    <source>
        <dbReference type="ARBA" id="ARBA00023015"/>
    </source>
</evidence>
<dbReference type="Pfam" id="PF00126">
    <property type="entry name" value="HTH_1"/>
    <property type="match status" value="1"/>
</dbReference>
<sequence length="334" mass="36092">MSAKNRTAIIALGGVTENCLICKKALPLGMTYNLQQLQVFATIVESGSLGRAAEALHITQPALSRTIRRLEEQVGAPLFERHSRGMHLTAVGEALLPHAILLQREAEQAREEIDAMRGLARGTIRVGAVGSIASLVLPLAVSGVLSKWPNLRVQIIEGVWDRLADALVKREIDLALSMAVPDTDEITAIADCRWEDASYVVAALDHPLRRKPDLSLADTLGERWAIPPRGTGPFEHMQSVFAEHGLGLPNVVVETRSITVLKSLVARSGFLSWMASTMYVTEGKAGVFDTLGVPGVVGRRTLTAFRRRQGILPSPAVKLLEQLRQLTAAGINAG</sequence>
<gene>
    <name evidence="6" type="ORF">SAMN06265784_105289</name>
</gene>
<name>A0A1X7L9H8_9BURK</name>
<dbReference type="EMBL" id="FXAT01000005">
    <property type="protein sequence ID" value="SMG50481.1"/>
    <property type="molecule type" value="Genomic_DNA"/>
</dbReference>
<dbReference type="GO" id="GO:0005829">
    <property type="term" value="C:cytosol"/>
    <property type="evidence" value="ECO:0007669"/>
    <property type="project" value="TreeGrafter"/>
</dbReference>
<dbReference type="Gene3D" id="1.10.10.10">
    <property type="entry name" value="Winged helix-like DNA-binding domain superfamily/Winged helix DNA-binding domain"/>
    <property type="match status" value="1"/>
</dbReference>
<accession>A0A1X7L9H8</accession>
<dbReference type="InterPro" id="IPR050950">
    <property type="entry name" value="HTH-type_LysR_regulators"/>
</dbReference>
<keyword evidence="2" id="KW-0805">Transcription regulation</keyword>
<keyword evidence="7" id="KW-1185">Reference proteome</keyword>
<evidence type="ECO:0000313" key="6">
    <source>
        <dbReference type="EMBL" id="SMG50481.1"/>
    </source>
</evidence>
<dbReference type="GO" id="GO:0003677">
    <property type="term" value="F:DNA binding"/>
    <property type="evidence" value="ECO:0007669"/>
    <property type="project" value="UniProtKB-KW"/>
</dbReference>
<dbReference type="STRING" id="1515439.SAMN06265784_105289"/>
<evidence type="ECO:0000256" key="1">
    <source>
        <dbReference type="ARBA" id="ARBA00009437"/>
    </source>
</evidence>
<dbReference type="InterPro" id="IPR000847">
    <property type="entry name" value="LysR_HTH_N"/>
</dbReference>
<dbReference type="AlphaFoldDB" id="A0A1X7L9H8"/>
<dbReference type="Pfam" id="PF03466">
    <property type="entry name" value="LysR_substrate"/>
    <property type="match status" value="1"/>
</dbReference>
<dbReference type="PANTHER" id="PTHR30419">
    <property type="entry name" value="HTH-TYPE TRANSCRIPTIONAL REGULATOR YBHD"/>
    <property type="match status" value="1"/>
</dbReference>
<reference evidence="7" key="1">
    <citation type="submission" date="2017-04" db="EMBL/GenBank/DDBJ databases">
        <authorList>
            <person name="Varghese N."/>
            <person name="Submissions S."/>
        </authorList>
    </citation>
    <scope>NUCLEOTIDE SEQUENCE [LARGE SCALE GENOMIC DNA]</scope>
    <source>
        <strain evidence="7">LMG 29540</strain>
    </source>
</reference>
<keyword evidence="4" id="KW-0804">Transcription</keyword>
<evidence type="ECO:0000256" key="3">
    <source>
        <dbReference type="ARBA" id="ARBA00023125"/>
    </source>
</evidence>